<keyword evidence="3" id="KW-1185">Reference proteome</keyword>
<evidence type="ECO:0008006" key="4">
    <source>
        <dbReference type="Google" id="ProtNLM"/>
    </source>
</evidence>
<protein>
    <recommendedName>
        <fullName evidence="4">Membrane-associated kinase regulator</fullName>
    </recommendedName>
</protein>
<name>A0A2P5FSK7_TREOI</name>
<comment type="caution">
    <text evidence="2">The sequence shown here is derived from an EMBL/GenBank/DDBJ whole genome shotgun (WGS) entry which is preliminary data.</text>
</comment>
<feature type="region of interest" description="Disordered" evidence="1">
    <location>
        <begin position="103"/>
        <end position="154"/>
    </location>
</feature>
<proteinExistence type="predicted"/>
<dbReference type="FunCoup" id="A0A2P5FSK7">
    <property type="interactions" value="45"/>
</dbReference>
<dbReference type="Proteomes" id="UP000237000">
    <property type="component" value="Unassembled WGS sequence"/>
</dbReference>
<feature type="region of interest" description="Disordered" evidence="1">
    <location>
        <begin position="235"/>
        <end position="286"/>
    </location>
</feature>
<reference evidence="3" key="1">
    <citation type="submission" date="2016-06" db="EMBL/GenBank/DDBJ databases">
        <title>Parallel loss of symbiosis genes in relatives of nitrogen-fixing non-legume Parasponia.</title>
        <authorList>
            <person name="Van Velzen R."/>
            <person name="Holmer R."/>
            <person name="Bu F."/>
            <person name="Rutten L."/>
            <person name="Van Zeijl A."/>
            <person name="Liu W."/>
            <person name="Santuari L."/>
            <person name="Cao Q."/>
            <person name="Sharma T."/>
            <person name="Shen D."/>
            <person name="Roswanjaya Y."/>
            <person name="Wardhani T."/>
            <person name="Kalhor M.S."/>
            <person name="Jansen J."/>
            <person name="Van den Hoogen J."/>
            <person name="Gungor B."/>
            <person name="Hartog M."/>
            <person name="Hontelez J."/>
            <person name="Verver J."/>
            <person name="Yang W.-C."/>
            <person name="Schijlen E."/>
            <person name="Repin R."/>
            <person name="Schilthuizen M."/>
            <person name="Schranz E."/>
            <person name="Heidstra R."/>
            <person name="Miyata K."/>
            <person name="Fedorova E."/>
            <person name="Kohlen W."/>
            <person name="Bisseling T."/>
            <person name="Smit S."/>
            <person name="Geurts R."/>
        </authorList>
    </citation>
    <scope>NUCLEOTIDE SEQUENCE [LARGE SCALE GENOMIC DNA]</scope>
    <source>
        <strain evidence="3">cv. RG33-2</strain>
    </source>
</reference>
<evidence type="ECO:0000313" key="3">
    <source>
        <dbReference type="Proteomes" id="UP000237000"/>
    </source>
</evidence>
<organism evidence="2 3">
    <name type="scientific">Trema orientale</name>
    <name type="common">Charcoal tree</name>
    <name type="synonym">Celtis orientalis</name>
    <dbReference type="NCBI Taxonomy" id="63057"/>
    <lineage>
        <taxon>Eukaryota</taxon>
        <taxon>Viridiplantae</taxon>
        <taxon>Streptophyta</taxon>
        <taxon>Embryophyta</taxon>
        <taxon>Tracheophyta</taxon>
        <taxon>Spermatophyta</taxon>
        <taxon>Magnoliopsida</taxon>
        <taxon>eudicotyledons</taxon>
        <taxon>Gunneridae</taxon>
        <taxon>Pentapetalae</taxon>
        <taxon>rosids</taxon>
        <taxon>fabids</taxon>
        <taxon>Rosales</taxon>
        <taxon>Cannabaceae</taxon>
        <taxon>Trema</taxon>
    </lineage>
</organism>
<feature type="compositionally biased region" description="Low complexity" evidence="1">
    <location>
        <begin position="236"/>
        <end position="268"/>
    </location>
</feature>
<feature type="region of interest" description="Disordered" evidence="1">
    <location>
        <begin position="348"/>
        <end position="379"/>
    </location>
</feature>
<feature type="region of interest" description="Disordered" evidence="1">
    <location>
        <begin position="1"/>
        <end position="50"/>
    </location>
</feature>
<dbReference type="PANTHER" id="PTHR33922">
    <property type="entry name" value="OS01G0888066 PROTEIN-RELATED"/>
    <property type="match status" value="1"/>
</dbReference>
<dbReference type="AlphaFoldDB" id="A0A2P5FSK7"/>
<dbReference type="EMBL" id="JXTC01000011">
    <property type="protein sequence ID" value="POO00762.1"/>
    <property type="molecule type" value="Genomic_DNA"/>
</dbReference>
<sequence>MEKVRDRDHTNSDDHDHQEEEVSLCDLPLLSLMQHQENDNNKPPNAANEEYDAKNDETTEEFAFGTSACSGGGGGGFLSTVSEMCAADEVFFRGQILPLRLSVSSDAGPNRLNDPPRKFGSRSESMDHGGLRSISSRSSSCSSRSTQHSPSSAAATITITRVTSEPKLRNINQFHTHPSPKPQIRASSARLERLGSTGSASRKHKSSMWDFFRLGLVRTPDIELQEVNKVNFIRTNSRANSNNNNNNKGSSSSPSVSRNSSVTNSDNSKNVINSSSTNGENANGVVSNVAEKQKRRKFLSGCKCSVDTVAPNVIMVKSSNKGTTPNGTSGAKHGMSMTKEKVVLVHQDPKTTSLSKKNKQNQNQDQKQQHRQKQATSHHRTYEWLKELSHASLTMHV</sequence>
<dbReference type="PANTHER" id="PTHR33922:SF2">
    <property type="entry name" value="OS07G0589600 PROTEIN"/>
    <property type="match status" value="1"/>
</dbReference>
<feature type="compositionally biased region" description="Basic residues" evidence="1">
    <location>
        <begin position="369"/>
        <end position="379"/>
    </location>
</feature>
<accession>A0A2P5FSK7</accession>
<gene>
    <name evidence="2" type="ORF">TorRG33x02_033930</name>
</gene>
<feature type="compositionally biased region" description="Low complexity" evidence="1">
    <location>
        <begin position="132"/>
        <end position="152"/>
    </location>
</feature>
<evidence type="ECO:0000313" key="2">
    <source>
        <dbReference type="EMBL" id="POO00762.1"/>
    </source>
</evidence>
<feature type="compositionally biased region" description="Polar residues" evidence="1">
    <location>
        <begin position="269"/>
        <end position="286"/>
    </location>
</feature>
<dbReference type="InParanoid" id="A0A2P5FSK7"/>
<evidence type="ECO:0000256" key="1">
    <source>
        <dbReference type="SAM" id="MobiDB-lite"/>
    </source>
</evidence>
<dbReference type="OrthoDB" id="778913at2759"/>
<feature type="compositionally biased region" description="Basic and acidic residues" evidence="1">
    <location>
        <begin position="1"/>
        <end position="20"/>
    </location>
</feature>